<dbReference type="RefSeq" id="WP_311702969.1">
    <property type="nucleotide sequence ID" value="NZ_JAVREL010000002.1"/>
</dbReference>
<dbReference type="PROSITE" id="PS51257">
    <property type="entry name" value="PROKAR_LIPOPROTEIN"/>
    <property type="match status" value="1"/>
</dbReference>
<evidence type="ECO:0000259" key="2">
    <source>
        <dbReference type="Pfam" id="PF14016"/>
    </source>
</evidence>
<dbReference type="EMBL" id="JAVREL010000002">
    <property type="protein sequence ID" value="MDT0341825.1"/>
    <property type="molecule type" value="Genomic_DNA"/>
</dbReference>
<accession>A0ABU2MJP6</accession>
<feature type="signal peptide" evidence="1">
    <location>
        <begin position="1"/>
        <end position="24"/>
    </location>
</feature>
<organism evidence="3 4">
    <name type="scientific">Streptomyces litchfieldiae</name>
    <dbReference type="NCBI Taxonomy" id="3075543"/>
    <lineage>
        <taxon>Bacteria</taxon>
        <taxon>Bacillati</taxon>
        <taxon>Actinomycetota</taxon>
        <taxon>Actinomycetes</taxon>
        <taxon>Kitasatosporales</taxon>
        <taxon>Streptomycetaceae</taxon>
        <taxon>Streptomyces</taxon>
    </lineage>
</organism>
<dbReference type="Proteomes" id="UP001183246">
    <property type="component" value="Unassembled WGS sequence"/>
</dbReference>
<evidence type="ECO:0000313" key="4">
    <source>
        <dbReference type="Proteomes" id="UP001183246"/>
    </source>
</evidence>
<sequence length="199" mass="20196">MTSSRTRARHLAPPLALAALGMLAASCGTESAAAESSGPAAQGKGVAVPAPVPGPACPESGVRITETAREAAMGLRVLSLSLTNCGTAPVEVNGYPVLTLLDEERQPLDIEIVHGSEPIAMIEGFDDGPVPLTLQPGEQASAGLVWRNTVTGWEPPVNAPFLDIAVAEGEPTRTVALDGAIDLGTTGMLGVSAWGPSAQ</sequence>
<feature type="domain" description="DUF4232" evidence="2">
    <location>
        <begin position="57"/>
        <end position="194"/>
    </location>
</feature>
<keyword evidence="4" id="KW-1185">Reference proteome</keyword>
<dbReference type="Pfam" id="PF14016">
    <property type="entry name" value="DUF4232"/>
    <property type="match status" value="1"/>
</dbReference>
<feature type="chain" id="PRO_5046510808" evidence="1">
    <location>
        <begin position="25"/>
        <end position="199"/>
    </location>
</feature>
<comment type="caution">
    <text evidence="3">The sequence shown here is derived from an EMBL/GenBank/DDBJ whole genome shotgun (WGS) entry which is preliminary data.</text>
</comment>
<proteinExistence type="predicted"/>
<protein>
    <submittedName>
        <fullName evidence="3">DUF4232 domain-containing protein</fullName>
    </submittedName>
</protein>
<keyword evidence="1" id="KW-0732">Signal</keyword>
<dbReference type="InterPro" id="IPR025326">
    <property type="entry name" value="DUF4232"/>
</dbReference>
<gene>
    <name evidence="3" type="ORF">RM590_04095</name>
</gene>
<name>A0ABU2MJP6_9ACTN</name>
<evidence type="ECO:0000256" key="1">
    <source>
        <dbReference type="SAM" id="SignalP"/>
    </source>
</evidence>
<reference evidence="4" key="1">
    <citation type="submission" date="2023-07" db="EMBL/GenBank/DDBJ databases">
        <title>30 novel species of actinomycetes from the DSMZ collection.</title>
        <authorList>
            <person name="Nouioui I."/>
        </authorList>
    </citation>
    <scope>NUCLEOTIDE SEQUENCE [LARGE SCALE GENOMIC DNA]</scope>
    <source>
        <strain evidence="4">DSM 44938</strain>
    </source>
</reference>
<evidence type="ECO:0000313" key="3">
    <source>
        <dbReference type="EMBL" id="MDT0341825.1"/>
    </source>
</evidence>